<dbReference type="InterPro" id="IPR016032">
    <property type="entry name" value="Sig_transdc_resp-reg_C-effctor"/>
</dbReference>
<dbReference type="SMART" id="SM00421">
    <property type="entry name" value="HTH_LUXR"/>
    <property type="match status" value="1"/>
</dbReference>
<evidence type="ECO:0000259" key="1">
    <source>
        <dbReference type="SMART" id="SM00421"/>
    </source>
</evidence>
<dbReference type="KEGG" id="rhy:RD110_06755"/>
<dbReference type="Proteomes" id="UP000186609">
    <property type="component" value="Chromosome"/>
</dbReference>
<dbReference type="AlphaFoldDB" id="A0A1P8JT51"/>
<gene>
    <name evidence="2" type="ORF">RD110_06755</name>
</gene>
<dbReference type="SUPFAM" id="SSF46894">
    <property type="entry name" value="C-terminal effector domain of the bipartite response regulators"/>
    <property type="match status" value="1"/>
</dbReference>
<evidence type="ECO:0000313" key="2">
    <source>
        <dbReference type="EMBL" id="APW36929.1"/>
    </source>
</evidence>
<dbReference type="GO" id="GO:0003677">
    <property type="term" value="F:DNA binding"/>
    <property type="evidence" value="ECO:0007669"/>
    <property type="project" value="InterPro"/>
</dbReference>
<dbReference type="InterPro" id="IPR000792">
    <property type="entry name" value="Tscrpt_reg_LuxR_C"/>
</dbReference>
<organism evidence="2 3">
    <name type="scientific">Rhodoferax koreensis</name>
    <dbReference type="NCBI Taxonomy" id="1842727"/>
    <lineage>
        <taxon>Bacteria</taxon>
        <taxon>Pseudomonadati</taxon>
        <taxon>Pseudomonadota</taxon>
        <taxon>Betaproteobacteria</taxon>
        <taxon>Burkholderiales</taxon>
        <taxon>Comamonadaceae</taxon>
        <taxon>Rhodoferax</taxon>
    </lineage>
</organism>
<dbReference type="RefSeq" id="WP_076197882.1">
    <property type="nucleotide sequence ID" value="NZ_CP019236.1"/>
</dbReference>
<sequence>MLNVCLEEGLASFNAFDPITVAPPLPFSHSAPAHKPEIAAEALLTAALEQVAYGLALVHIDTRQLRFANGLAHEAMSAPGNVQTGLCGAHGRLATVQRGNAGQLDRALQRAKTGMRGLLALGVDSVAPSVAVVPLSTAAGNGHALLVFSKRQLCDSSTVALFARERGLTGAEGNVLAAVCTGLRPREIATLHHVQISTVRSQLRSIRLKTRCETIRQLVETISVLPPTARHLSHCG</sequence>
<dbReference type="InterPro" id="IPR036388">
    <property type="entry name" value="WH-like_DNA-bd_sf"/>
</dbReference>
<dbReference type="EMBL" id="CP019236">
    <property type="protein sequence ID" value="APW36929.1"/>
    <property type="molecule type" value="Genomic_DNA"/>
</dbReference>
<dbReference type="OrthoDB" id="9150154at2"/>
<proteinExistence type="predicted"/>
<name>A0A1P8JT51_9BURK</name>
<evidence type="ECO:0000313" key="3">
    <source>
        <dbReference type="Proteomes" id="UP000186609"/>
    </source>
</evidence>
<dbReference type="Gene3D" id="1.10.10.10">
    <property type="entry name" value="Winged helix-like DNA-binding domain superfamily/Winged helix DNA-binding domain"/>
    <property type="match status" value="1"/>
</dbReference>
<dbReference type="GO" id="GO:0006355">
    <property type="term" value="P:regulation of DNA-templated transcription"/>
    <property type="evidence" value="ECO:0007669"/>
    <property type="project" value="InterPro"/>
</dbReference>
<accession>A0A1P8JT51</accession>
<keyword evidence="3" id="KW-1185">Reference proteome</keyword>
<reference evidence="2 3" key="1">
    <citation type="submission" date="2017-01" db="EMBL/GenBank/DDBJ databases">
        <authorList>
            <person name="Mah S.A."/>
            <person name="Swanson W.J."/>
            <person name="Moy G.W."/>
            <person name="Vacquier V.D."/>
        </authorList>
    </citation>
    <scope>NUCLEOTIDE SEQUENCE [LARGE SCALE GENOMIC DNA]</scope>
    <source>
        <strain evidence="2 3">DCY110</strain>
    </source>
</reference>
<dbReference type="STRING" id="1842727.RD110_06755"/>
<protein>
    <recommendedName>
        <fullName evidence="1">HTH luxR-type domain-containing protein</fullName>
    </recommendedName>
</protein>
<feature type="domain" description="HTH luxR-type" evidence="1">
    <location>
        <begin position="165"/>
        <end position="222"/>
    </location>
</feature>